<dbReference type="Proteomes" id="UP000605361">
    <property type="component" value="Unassembled WGS sequence"/>
</dbReference>
<keyword evidence="3" id="KW-1185">Reference proteome</keyword>
<evidence type="ECO:0000259" key="1">
    <source>
        <dbReference type="Pfam" id="PF08386"/>
    </source>
</evidence>
<proteinExistence type="predicted"/>
<protein>
    <submittedName>
        <fullName evidence="2">Alpha/beta hydrolase</fullName>
    </submittedName>
</protein>
<sequence>PPMLGAGAWGESDAVKRVLSQVPGSATIHHDGPGHTLYGNNACARDHINRYFTYGTLPPQTTNC</sequence>
<comment type="caution">
    <text evidence="2">The sequence shown here is derived from an EMBL/GenBank/DDBJ whole genome shotgun (WGS) entry which is preliminary data.</text>
</comment>
<evidence type="ECO:0000313" key="2">
    <source>
        <dbReference type="EMBL" id="MBF8192837.1"/>
    </source>
</evidence>
<dbReference type="GO" id="GO:0016787">
    <property type="term" value="F:hydrolase activity"/>
    <property type="evidence" value="ECO:0007669"/>
    <property type="project" value="UniProtKB-KW"/>
</dbReference>
<name>A0A931AH22_9ACTN</name>
<dbReference type="RefSeq" id="WP_195901721.1">
    <property type="nucleotide sequence ID" value="NZ_JADOGI010000236.1"/>
</dbReference>
<keyword evidence="2" id="KW-0378">Hydrolase</keyword>
<evidence type="ECO:0000313" key="3">
    <source>
        <dbReference type="Proteomes" id="UP000605361"/>
    </source>
</evidence>
<gene>
    <name evidence="2" type="ORF">ITP53_45615</name>
</gene>
<dbReference type="EMBL" id="JADOGI010000236">
    <property type="protein sequence ID" value="MBF8192837.1"/>
    <property type="molecule type" value="Genomic_DNA"/>
</dbReference>
<dbReference type="AlphaFoldDB" id="A0A931AH22"/>
<accession>A0A931AH22</accession>
<feature type="non-terminal residue" evidence="2">
    <location>
        <position position="1"/>
    </location>
</feature>
<reference evidence="2" key="1">
    <citation type="submission" date="2020-11" db="EMBL/GenBank/DDBJ databases">
        <title>Whole-genome analyses of Nonomuraea sp. K274.</title>
        <authorList>
            <person name="Veyisoglu A."/>
        </authorList>
    </citation>
    <scope>NUCLEOTIDE SEQUENCE</scope>
    <source>
        <strain evidence="2">K274</strain>
    </source>
</reference>
<feature type="domain" description="Peptidase S33 tripeptidyl aminopeptidase-like C-terminal" evidence="1">
    <location>
        <begin position="16"/>
        <end position="64"/>
    </location>
</feature>
<organism evidence="2 3">
    <name type="scientific">Nonomuraea cypriaca</name>
    <dbReference type="NCBI Taxonomy" id="1187855"/>
    <lineage>
        <taxon>Bacteria</taxon>
        <taxon>Bacillati</taxon>
        <taxon>Actinomycetota</taxon>
        <taxon>Actinomycetes</taxon>
        <taxon>Streptosporangiales</taxon>
        <taxon>Streptosporangiaceae</taxon>
        <taxon>Nonomuraea</taxon>
    </lineage>
</organism>
<dbReference type="Pfam" id="PF08386">
    <property type="entry name" value="Abhydrolase_4"/>
    <property type="match status" value="1"/>
</dbReference>
<dbReference type="InterPro" id="IPR013595">
    <property type="entry name" value="Pept_S33_TAP-like_C"/>
</dbReference>